<feature type="compositionally biased region" description="Low complexity" evidence="1">
    <location>
        <begin position="270"/>
        <end position="318"/>
    </location>
</feature>
<dbReference type="InterPro" id="IPR003163">
    <property type="entry name" value="Tscrpt_reg_HTH_APSES-type"/>
</dbReference>
<feature type="region of interest" description="Disordered" evidence="1">
    <location>
        <begin position="166"/>
        <end position="409"/>
    </location>
</feature>
<feature type="compositionally biased region" description="Low complexity" evidence="1">
    <location>
        <begin position="505"/>
        <end position="527"/>
    </location>
</feature>
<dbReference type="SUPFAM" id="SSF54616">
    <property type="entry name" value="DNA-binding domain of Mlu1-box binding protein MBP1"/>
    <property type="match status" value="1"/>
</dbReference>
<gene>
    <name evidence="3" type="ORF">QR685DRAFT_438515</name>
</gene>
<feature type="compositionally biased region" description="Low complexity" evidence="1">
    <location>
        <begin position="582"/>
        <end position="602"/>
    </location>
</feature>
<dbReference type="Proteomes" id="UP001451303">
    <property type="component" value="Unassembled WGS sequence"/>
</dbReference>
<dbReference type="InterPro" id="IPR036887">
    <property type="entry name" value="HTH_APSES_sf"/>
</dbReference>
<feature type="compositionally biased region" description="Low complexity" evidence="1">
    <location>
        <begin position="554"/>
        <end position="566"/>
    </location>
</feature>
<feature type="region of interest" description="Disordered" evidence="1">
    <location>
        <begin position="426"/>
        <end position="479"/>
    </location>
</feature>
<feature type="region of interest" description="Disordered" evidence="1">
    <location>
        <begin position="98"/>
        <end position="151"/>
    </location>
</feature>
<feature type="region of interest" description="Disordered" evidence="1">
    <location>
        <begin position="504"/>
        <end position="662"/>
    </location>
</feature>
<name>A0ABR3DHM9_NEUIN</name>
<organism evidence="3 4">
    <name type="scientific">Neurospora intermedia</name>
    <dbReference type="NCBI Taxonomy" id="5142"/>
    <lineage>
        <taxon>Eukaryota</taxon>
        <taxon>Fungi</taxon>
        <taxon>Dikarya</taxon>
        <taxon>Ascomycota</taxon>
        <taxon>Pezizomycotina</taxon>
        <taxon>Sordariomycetes</taxon>
        <taxon>Sordariomycetidae</taxon>
        <taxon>Sordariales</taxon>
        <taxon>Sordariaceae</taxon>
        <taxon>Neurospora</taxon>
    </lineage>
</organism>
<feature type="compositionally biased region" description="Polar residues" evidence="1">
    <location>
        <begin position="606"/>
        <end position="617"/>
    </location>
</feature>
<dbReference type="Gene3D" id="3.10.260.10">
    <property type="entry name" value="Transcription regulator HTH, APSES-type DNA-binding domain"/>
    <property type="match status" value="1"/>
</dbReference>
<dbReference type="EMBL" id="JAVLET010000003">
    <property type="protein sequence ID" value="KAL0472185.1"/>
    <property type="molecule type" value="Genomic_DNA"/>
</dbReference>
<feature type="compositionally biased region" description="Polar residues" evidence="1">
    <location>
        <begin position="540"/>
        <end position="551"/>
    </location>
</feature>
<dbReference type="PROSITE" id="PS51299">
    <property type="entry name" value="HTH_APSES"/>
    <property type="match status" value="1"/>
</dbReference>
<accession>A0ABR3DHM9</accession>
<sequence>MLNQNPGLKDIAYSITGGAIKAQGYWMPYACAKAVCATFCYQIAGALIPLFGPDFPSECISPGEPRYGIMIIKPELISDTVRKAQELYQRYGNWGGGCTSSSPARRPLRTASSGSQERHHHHPYPNQEHRDRQQQQQRTVRSRRGLAEESSCVDARLQLHGISAQMPPAGEWTSSLLRSSAGRPCPVMSTSTHSSMSYPERAPHRSAWTAVNHQPPNNSLDRYSLKRPLPSDEPDELVPHSDWPSRSQAPNPWLTAIPRSPRKTSSSPWGSQPGSASRSRAGSISSMASQYPQGLPSPSLILSSPSSSMVSLTSSNSPSPRPQLPPISKLCSLPVPSGRRRLPNGRPSRVGGDATSSYSRQDHSTRGAYQFSAGYQGALTPPSSTSAPMHWRRQRRSSLQDQHEQEHIPDTQPTRIAVEANMECGDDNEGHLHLPPPLPRTPSSTSIVADKNANDTTSDNSSSRNFNCVSNGSGRDDGQTSLAARKTAALTLLHLRQQEEEKEAAAAAAACSSIKRPESPSSSLSSPVSPPPTSGQPSPTLSAVVTTSNLRRGTMTATATAVTDTTEPLAPPPSPSSNYLGSPVSTSIASSSSSSSPSASCHSTRENSVIANETSRYGGQEADAGGPRHCNGDADDEDDYEHEQQHRRKRRRLLLVGRAKSF</sequence>
<keyword evidence="4" id="KW-1185">Reference proteome</keyword>
<feature type="compositionally biased region" description="Low complexity" evidence="1">
    <location>
        <begin position="454"/>
        <end position="463"/>
    </location>
</feature>
<feature type="compositionally biased region" description="Polar residues" evidence="1">
    <location>
        <begin position="209"/>
        <end position="221"/>
    </location>
</feature>
<feature type="domain" description="HTH APSES-type" evidence="2">
    <location>
        <begin position="1"/>
        <end position="62"/>
    </location>
</feature>
<feature type="compositionally biased region" description="Polar residues" evidence="1">
    <location>
        <begin position="464"/>
        <end position="473"/>
    </location>
</feature>
<evidence type="ECO:0000313" key="3">
    <source>
        <dbReference type="EMBL" id="KAL0472185.1"/>
    </source>
</evidence>
<protein>
    <recommendedName>
        <fullName evidence="2">HTH APSES-type domain-containing protein</fullName>
    </recommendedName>
</protein>
<evidence type="ECO:0000256" key="1">
    <source>
        <dbReference type="SAM" id="MobiDB-lite"/>
    </source>
</evidence>
<evidence type="ECO:0000313" key="4">
    <source>
        <dbReference type="Proteomes" id="UP001451303"/>
    </source>
</evidence>
<comment type="caution">
    <text evidence="3">The sequence shown here is derived from an EMBL/GenBank/DDBJ whole genome shotgun (WGS) entry which is preliminary data.</text>
</comment>
<proteinExistence type="predicted"/>
<feature type="compositionally biased region" description="Polar residues" evidence="1">
    <location>
        <begin position="188"/>
        <end position="197"/>
    </location>
</feature>
<evidence type="ECO:0000259" key="2">
    <source>
        <dbReference type="PROSITE" id="PS51299"/>
    </source>
</evidence>
<reference evidence="3 4" key="1">
    <citation type="submission" date="2023-09" db="EMBL/GenBank/DDBJ databases">
        <title>Multi-omics analysis of a traditional fermented food reveals byproduct-associated fungal strains for waste-to-food upcycling.</title>
        <authorList>
            <consortium name="Lawrence Berkeley National Laboratory"/>
            <person name="Rekdal V.M."/>
            <person name="Villalobos-Escobedo J.M."/>
            <person name="Rodriguez-Valeron N."/>
            <person name="Garcia M.O."/>
            <person name="Vasquez D.P."/>
            <person name="Damayanti I."/>
            <person name="Sorensen P.M."/>
            <person name="Baidoo E.E."/>
            <person name="De Carvalho A.C."/>
            <person name="Riley R."/>
            <person name="Lipzen A."/>
            <person name="He G."/>
            <person name="Yan M."/>
            <person name="Haridas S."/>
            <person name="Daum C."/>
            <person name="Yoshinaga Y."/>
            <person name="Ng V."/>
            <person name="Grigoriev I.V."/>
            <person name="Munk R."/>
            <person name="Nuraida L."/>
            <person name="Wijaya C.H."/>
            <person name="Morales P.-C."/>
            <person name="Keasling J.D."/>
        </authorList>
    </citation>
    <scope>NUCLEOTIDE SEQUENCE [LARGE SCALE GENOMIC DNA]</scope>
    <source>
        <strain evidence="3 4">FGSC 2613</strain>
    </source>
</reference>